<organism evidence="17 18">
    <name type="scientific">Coccomyxa viridis</name>
    <dbReference type="NCBI Taxonomy" id="1274662"/>
    <lineage>
        <taxon>Eukaryota</taxon>
        <taxon>Viridiplantae</taxon>
        <taxon>Chlorophyta</taxon>
        <taxon>core chlorophytes</taxon>
        <taxon>Trebouxiophyceae</taxon>
        <taxon>Trebouxiophyceae incertae sedis</taxon>
        <taxon>Coccomyxaceae</taxon>
        <taxon>Coccomyxa</taxon>
    </lineage>
</organism>
<dbReference type="GO" id="GO:0060271">
    <property type="term" value="P:cilium assembly"/>
    <property type="evidence" value="ECO:0007669"/>
    <property type="project" value="UniProtKB-ARBA"/>
</dbReference>
<feature type="domain" description="Dynein heavy chain AAA lid" evidence="15">
    <location>
        <begin position="410"/>
        <end position="556"/>
    </location>
</feature>
<dbReference type="Gene3D" id="1.10.8.720">
    <property type="entry name" value="Region D6 of dynein motor"/>
    <property type="match status" value="1"/>
</dbReference>
<keyword evidence="6" id="KW-0970">Cilium biogenesis/degradation</keyword>
<evidence type="ECO:0000256" key="6">
    <source>
        <dbReference type="ARBA" id="ARBA00022794"/>
    </source>
</evidence>
<keyword evidence="11" id="KW-0505">Motor protein</keyword>
<evidence type="ECO:0000256" key="7">
    <source>
        <dbReference type="ARBA" id="ARBA00022840"/>
    </source>
</evidence>
<evidence type="ECO:0000256" key="1">
    <source>
        <dbReference type="ARBA" id="ARBA00004138"/>
    </source>
</evidence>
<dbReference type="InterPro" id="IPR041658">
    <property type="entry name" value="AAA_lid_11"/>
</dbReference>
<dbReference type="Gene3D" id="1.10.8.1220">
    <property type="match status" value="1"/>
</dbReference>
<dbReference type="Pfam" id="PF03028">
    <property type="entry name" value="Dynein_heavy"/>
    <property type="match status" value="1"/>
</dbReference>
<name>A0AAV1HY11_9CHLO</name>
<evidence type="ECO:0000313" key="17">
    <source>
        <dbReference type="EMBL" id="CAK0759668.1"/>
    </source>
</evidence>
<evidence type="ECO:0000256" key="3">
    <source>
        <dbReference type="ARBA" id="ARBA00022490"/>
    </source>
</evidence>
<evidence type="ECO:0000256" key="10">
    <source>
        <dbReference type="ARBA" id="ARBA00023069"/>
    </source>
</evidence>
<dbReference type="GO" id="GO:0005874">
    <property type="term" value="C:microtubule"/>
    <property type="evidence" value="ECO:0007669"/>
    <property type="project" value="UniProtKB-KW"/>
</dbReference>
<evidence type="ECO:0000256" key="11">
    <source>
        <dbReference type="ARBA" id="ARBA00023175"/>
    </source>
</evidence>
<dbReference type="GO" id="GO:0005524">
    <property type="term" value="F:ATP binding"/>
    <property type="evidence" value="ECO:0007669"/>
    <property type="project" value="UniProtKB-KW"/>
</dbReference>
<evidence type="ECO:0000256" key="12">
    <source>
        <dbReference type="ARBA" id="ARBA00023212"/>
    </source>
</evidence>
<keyword evidence="18" id="KW-1185">Reference proteome</keyword>
<keyword evidence="10" id="KW-0969">Cilium</keyword>
<protein>
    <submittedName>
        <fullName evidence="17">Dynein gamma chain, flagellar outer arm</fullName>
    </submittedName>
</protein>
<evidence type="ECO:0000256" key="9">
    <source>
        <dbReference type="ARBA" id="ARBA00023054"/>
    </source>
</evidence>
<keyword evidence="9" id="KW-0175">Coiled coil</keyword>
<dbReference type="GO" id="GO:0051959">
    <property type="term" value="F:dynein light intermediate chain binding"/>
    <property type="evidence" value="ECO:0007669"/>
    <property type="project" value="InterPro"/>
</dbReference>
<dbReference type="Gene3D" id="6.10.140.1060">
    <property type="match status" value="1"/>
</dbReference>
<dbReference type="InterPro" id="IPR026983">
    <property type="entry name" value="DHC"/>
</dbReference>
<keyword evidence="13" id="KW-0966">Cell projection</keyword>
<dbReference type="Proteomes" id="UP001314263">
    <property type="component" value="Unassembled WGS sequence"/>
</dbReference>
<dbReference type="InterPro" id="IPR042219">
    <property type="entry name" value="AAA_lid_11_sf"/>
</dbReference>
<evidence type="ECO:0000256" key="5">
    <source>
        <dbReference type="ARBA" id="ARBA00022741"/>
    </source>
</evidence>
<keyword evidence="4" id="KW-0493">Microtubule</keyword>
<evidence type="ECO:0000256" key="8">
    <source>
        <dbReference type="ARBA" id="ARBA00023017"/>
    </source>
</evidence>
<evidence type="ECO:0000259" key="15">
    <source>
        <dbReference type="Pfam" id="PF18198"/>
    </source>
</evidence>
<feature type="domain" description="Dynein heavy chain region D6 P-loop" evidence="14">
    <location>
        <begin position="270"/>
        <end position="379"/>
    </location>
</feature>
<dbReference type="FunFam" id="3.10.490.20:FF:000010">
    <property type="entry name" value="Dynein heavy chain, putative"/>
    <property type="match status" value="1"/>
</dbReference>
<evidence type="ECO:0000259" key="16">
    <source>
        <dbReference type="Pfam" id="PF18199"/>
    </source>
</evidence>
<proteinExistence type="predicted"/>
<evidence type="ECO:0000313" key="18">
    <source>
        <dbReference type="Proteomes" id="UP001314263"/>
    </source>
</evidence>
<dbReference type="GO" id="GO:0005929">
    <property type="term" value="C:cilium"/>
    <property type="evidence" value="ECO:0007669"/>
    <property type="project" value="UniProtKB-SubCell"/>
</dbReference>
<dbReference type="GO" id="GO:0008569">
    <property type="term" value="F:minus-end-directed microtubule motor activity"/>
    <property type="evidence" value="ECO:0007669"/>
    <property type="project" value="InterPro"/>
</dbReference>
<evidence type="ECO:0000256" key="2">
    <source>
        <dbReference type="ARBA" id="ARBA00004245"/>
    </source>
</evidence>
<keyword evidence="8" id="KW-0243">Dynein</keyword>
<dbReference type="Pfam" id="PF18199">
    <property type="entry name" value="Dynein_C"/>
    <property type="match status" value="1"/>
</dbReference>
<dbReference type="FunFam" id="3.40.50.300:FF:000320">
    <property type="entry name" value="Dynein, axonemal, heavy chain 5"/>
    <property type="match status" value="1"/>
</dbReference>
<keyword evidence="17" id="KW-0282">Flagellum</keyword>
<dbReference type="GO" id="GO:0045505">
    <property type="term" value="F:dynein intermediate chain binding"/>
    <property type="evidence" value="ECO:0007669"/>
    <property type="project" value="InterPro"/>
</dbReference>
<evidence type="ECO:0000256" key="4">
    <source>
        <dbReference type="ARBA" id="ARBA00022701"/>
    </source>
</evidence>
<dbReference type="AlphaFoldDB" id="A0AAV1HY11"/>
<dbReference type="PANTHER" id="PTHR46961:SF19">
    <property type="entry name" value="DYNEIN HEAVY CHAIN 5, AXONEMAL"/>
    <property type="match status" value="1"/>
</dbReference>
<gene>
    <name evidence="17" type="primary">ODA2</name>
    <name evidence="17" type="ORF">CVIRNUC_002715</name>
</gene>
<keyword evidence="7" id="KW-0067">ATP-binding</keyword>
<dbReference type="FunFam" id="1.10.8.1220:FF:000001">
    <property type="entry name" value="Dynein axonemal heavy chain 5"/>
    <property type="match status" value="1"/>
</dbReference>
<dbReference type="Gene3D" id="3.40.50.300">
    <property type="entry name" value="P-loop containing nucleotide triphosphate hydrolases"/>
    <property type="match status" value="1"/>
</dbReference>
<dbReference type="EMBL" id="CAUYUE010000003">
    <property type="protein sequence ID" value="CAK0759668.1"/>
    <property type="molecule type" value="Genomic_DNA"/>
</dbReference>
<dbReference type="PANTHER" id="PTHR46961">
    <property type="entry name" value="DYNEIN HEAVY CHAIN 1, AXONEMAL-LIKE PROTEIN"/>
    <property type="match status" value="1"/>
</dbReference>
<dbReference type="InterPro" id="IPR027417">
    <property type="entry name" value="P-loop_NTPase"/>
</dbReference>
<dbReference type="InterPro" id="IPR041228">
    <property type="entry name" value="Dynein_C"/>
</dbReference>
<dbReference type="Pfam" id="PF18198">
    <property type="entry name" value="AAA_lid_11"/>
    <property type="match status" value="1"/>
</dbReference>
<dbReference type="Gene3D" id="3.10.490.20">
    <property type="match status" value="1"/>
</dbReference>
<dbReference type="InterPro" id="IPR004273">
    <property type="entry name" value="Dynein_heavy_D6_P-loop"/>
</dbReference>
<comment type="caution">
    <text evidence="17">The sequence shown here is derived from an EMBL/GenBank/DDBJ whole genome shotgun (WGS) entry which is preliminary data.</text>
</comment>
<dbReference type="InterPro" id="IPR043160">
    <property type="entry name" value="Dynein_C_barrel"/>
</dbReference>
<dbReference type="GO" id="GO:0030286">
    <property type="term" value="C:dynein complex"/>
    <property type="evidence" value="ECO:0007669"/>
    <property type="project" value="UniProtKB-KW"/>
</dbReference>
<reference evidence="17 18" key="1">
    <citation type="submission" date="2023-10" db="EMBL/GenBank/DDBJ databases">
        <authorList>
            <person name="Maclean D."/>
            <person name="Macfadyen A."/>
        </authorList>
    </citation>
    <scope>NUCLEOTIDE SEQUENCE [LARGE SCALE GENOMIC DNA]</scope>
</reference>
<accession>A0AAV1HY11</accession>
<evidence type="ECO:0000259" key="14">
    <source>
        <dbReference type="Pfam" id="PF03028"/>
    </source>
</evidence>
<comment type="subcellular location">
    <subcellularLocation>
        <location evidence="1">Cell projection</location>
        <location evidence="1">Cilium</location>
    </subcellularLocation>
    <subcellularLocation>
        <location evidence="2">Cytoplasm</location>
        <location evidence="2">Cytoskeleton</location>
    </subcellularLocation>
</comment>
<dbReference type="GO" id="GO:0007018">
    <property type="term" value="P:microtubule-based movement"/>
    <property type="evidence" value="ECO:0007669"/>
    <property type="project" value="InterPro"/>
</dbReference>
<dbReference type="Gene3D" id="1.20.1270.280">
    <property type="match status" value="1"/>
</dbReference>
<sequence>MQGNLLDDTELIGVLAVTKSTAAQVNQKLQGASETRRRISEACEEYRPVAKRAQILYFLILQFSVVNCMYQTSLTQFNHLYELAIDTAERAVVASKRIENITEHLTYEIFLYFQRGLFERHKIVFALMLAFAVLTSSGKVKPAEVKAFLKGGGALTTGSTKKKVKEWIPDAVWLNITVMSETDAFRDLPDAIARADVAWRHWYDAEAPERAPVPAIEDHLSKFQRMCVVRAWREDRTLVAAADCIADALGQRYVESVPLSMEKTWVESSPKVPIICLLSPGSDPTKLIEDLAKRKKVKTLGVSMGQGQEIIARNYLAAATTDGQWLLLQNTHLGLAYLSELEGALHKLDTVHESFRLWVTAEPHPAFPIGLLQMGIKVTNEAPVGMKAGLRASYQWITQDMLDAVNRSEWRQLLYLETFLHSVVQERRKFGPIGWNVPYEFNLSDLSACVQFLQNHMLEMDAKRAPAPGWETIRYMVSVVQYGGRITDEYDKLLMDTLAEKYFQPSNLLPNFAIYKDPKEGSAYTVPQGSEIDVYRKAIEDMPNQDSPELFGMHANVDLTFRKLQVQAAIQVILDTQPQGASASGASSVEETVDALCEELLAKAPPLFGREDVREKLRKLPGGPTQPLTVHLRQEIDRLNIIITLTTTTLKNVRLAIAGTIALSGKLADSLDALYNGRIPKDWLAKSWEAGSLGSWFAGLLQRHDQLLRWLSTGRPKAYWLTGFFNPQGFLTAVRQEVNRRHAADKWALDDVVLTSEVMHPAKDVDGIAGPPNEGVFVYGLYLDGCAWSNKENKLVDSEPKKLYSALPILHVTGVQEKDKKKTGTFEAPVYRTKKRTGLNYITSFSLKTDETPSKWIMRGVALLCTIE</sequence>
<feature type="domain" description="Dynein heavy chain C-terminal" evidence="16">
    <location>
        <begin position="566"/>
        <end position="865"/>
    </location>
</feature>
<keyword evidence="12" id="KW-0206">Cytoskeleton</keyword>
<keyword evidence="5" id="KW-0547">Nucleotide-binding</keyword>
<keyword evidence="3" id="KW-0963">Cytoplasm</keyword>
<evidence type="ECO:0000256" key="13">
    <source>
        <dbReference type="ARBA" id="ARBA00023273"/>
    </source>
</evidence>